<evidence type="ECO:0000259" key="3">
    <source>
        <dbReference type="Pfam" id="PF23759"/>
    </source>
</evidence>
<dbReference type="Pfam" id="PF18962">
    <property type="entry name" value="Por_Secre_tail"/>
    <property type="match status" value="1"/>
</dbReference>
<dbReference type="RefSeq" id="WP_111477561.1">
    <property type="nucleotide sequence ID" value="NZ_QHKM01000002.1"/>
</dbReference>
<feature type="signal peptide" evidence="1">
    <location>
        <begin position="1"/>
        <end position="35"/>
    </location>
</feature>
<gene>
    <name evidence="4" type="ORF">DLM85_07830</name>
</gene>
<dbReference type="AlphaFoldDB" id="A0A328BMN7"/>
<feature type="domain" description="T9SS-like galactose binding" evidence="3">
    <location>
        <begin position="39"/>
        <end position="156"/>
    </location>
</feature>
<evidence type="ECO:0000313" key="4">
    <source>
        <dbReference type="EMBL" id="RAK67945.1"/>
    </source>
</evidence>
<evidence type="ECO:0000259" key="2">
    <source>
        <dbReference type="Pfam" id="PF18962"/>
    </source>
</evidence>
<keyword evidence="1" id="KW-0732">Signal</keyword>
<organism evidence="4 5">
    <name type="scientific">Hymenobacter edaphi</name>
    <dbReference type="NCBI Taxonomy" id="2211146"/>
    <lineage>
        <taxon>Bacteria</taxon>
        <taxon>Pseudomonadati</taxon>
        <taxon>Bacteroidota</taxon>
        <taxon>Cytophagia</taxon>
        <taxon>Cytophagales</taxon>
        <taxon>Hymenobacteraceae</taxon>
        <taxon>Hymenobacter</taxon>
    </lineage>
</organism>
<feature type="domain" description="Secretion system C-terminal sorting" evidence="2">
    <location>
        <begin position="456"/>
        <end position="529"/>
    </location>
</feature>
<proteinExistence type="predicted"/>
<accession>A0A328BMN7</accession>
<name>A0A328BMN7_9BACT</name>
<dbReference type="Proteomes" id="UP000248553">
    <property type="component" value="Unassembled WGS sequence"/>
</dbReference>
<evidence type="ECO:0000256" key="1">
    <source>
        <dbReference type="SAM" id="SignalP"/>
    </source>
</evidence>
<comment type="caution">
    <text evidence="4">The sequence shown here is derived from an EMBL/GenBank/DDBJ whole genome shotgun (WGS) entry which is preliminary data.</text>
</comment>
<evidence type="ECO:0000313" key="5">
    <source>
        <dbReference type="Proteomes" id="UP000248553"/>
    </source>
</evidence>
<protein>
    <submittedName>
        <fullName evidence="4">Uncharacterized protein</fullName>
    </submittedName>
</protein>
<dbReference type="Pfam" id="PF23759">
    <property type="entry name" value="GBD_T9SS_assoc"/>
    <property type="match status" value="1"/>
</dbReference>
<keyword evidence="5" id="KW-1185">Reference proteome</keyword>
<reference evidence="5" key="1">
    <citation type="submission" date="2018-05" db="EMBL/GenBank/DDBJ databases">
        <authorList>
            <person name="Nie L."/>
        </authorList>
    </citation>
    <scope>NUCLEOTIDE SEQUENCE [LARGE SCALE GENOMIC DNA]</scope>
    <source>
        <strain evidence="5">NL</strain>
    </source>
</reference>
<dbReference type="InterPro" id="IPR056600">
    <property type="entry name" value="GBD_T9SS_assoc"/>
</dbReference>
<dbReference type="EMBL" id="QHKM01000002">
    <property type="protein sequence ID" value="RAK67945.1"/>
    <property type="molecule type" value="Genomic_DNA"/>
</dbReference>
<sequence>MHPNNYSSASGLSKKAWARLTTLAAAVLLAPAAWAQAPANDDCAGAVTLTPAFTCTTVAGTVASATQSQAPIACNGFTSSTARDVWYKFTATSAAHTITIGSAFDGVLEAFSGSCTTLASMGCADDNVSNSSESITLSGLTIGSTYYARYYAYGSAAPTNGAITACVTALAANDAEVQAIYALGKTPAGTPQTVQAVIRNAGSTPLSGVPVTLAVTGATTFNNSQLTGNIPVGGTATVTFTNYTIPAAATGTNTLTVSLLADDNLTNNTQTYSQLITTNSFSYVSNTATINANNSVGFGATATAAFVVRYNTTVARRLTSVVANIGDPASVGNTVYGVVVSSTGAVLGRSANYVVTTADVNQRRTFPLTTPVNVAVGDFFVGLVQTPSISTQYFPMSYVPQTPTRPGTFYTISPFSATTGGTLTDAASQGFGIFVVEATADVATGTSAALNRAISLYPNPSTNGVVTLDVRGANAQGGLQVQVTNTLGQTVYTNTQLRDNFENKLDLSHLSAGVYTLKVKVGNDYTIRQLSLTK</sequence>
<dbReference type="OrthoDB" id="869215at2"/>
<feature type="chain" id="PRO_5016442503" evidence="1">
    <location>
        <begin position="36"/>
        <end position="534"/>
    </location>
</feature>
<dbReference type="InterPro" id="IPR026444">
    <property type="entry name" value="Secre_tail"/>
</dbReference>
<dbReference type="NCBIfam" id="TIGR04183">
    <property type="entry name" value="Por_Secre_tail"/>
    <property type="match status" value="1"/>
</dbReference>